<proteinExistence type="predicted"/>
<evidence type="ECO:0000313" key="3">
    <source>
        <dbReference type="Proteomes" id="UP000032024"/>
    </source>
</evidence>
<keyword evidence="3" id="KW-1185">Reference proteome</keyword>
<name>A0A0C5C7F1_HEYCO</name>
<evidence type="ECO:0000313" key="4">
    <source>
        <dbReference type="Proteomes" id="UP000070376"/>
    </source>
</evidence>
<dbReference type="AlphaFoldDB" id="A0A0C5C7F1"/>
<reference evidence="2" key="4">
    <citation type="submission" date="2016-01" db="EMBL/GenBank/DDBJ databases">
        <authorList>
            <person name="Oliw E.H."/>
        </authorList>
    </citation>
    <scope>NUCLEOTIDE SEQUENCE [LARGE SCALE GENOMIC DNA]</scope>
    <source>
        <strain evidence="2">GED7749B</strain>
    </source>
</reference>
<accession>A0A0C5C7F1</accession>
<reference evidence="3" key="2">
    <citation type="submission" date="2015-01" db="EMBL/GenBank/DDBJ databases">
        <title>Comparative genome analysis of Bacillus coagulans HM-08, Clostridium butyricum HM-68, Bacillus subtilis HM-66 and Bacillus paralicheniformis BL-09.</title>
        <authorList>
            <person name="Zhang H."/>
        </authorList>
    </citation>
    <scope>NUCLEOTIDE SEQUENCE [LARGE SCALE GENOMIC DNA]</scope>
    <source>
        <strain evidence="3">HM-08</strain>
    </source>
</reference>
<dbReference type="EMBL" id="LRPN01000116">
    <property type="protein sequence ID" value="KWZ79484.1"/>
    <property type="molecule type" value="Genomic_DNA"/>
</dbReference>
<evidence type="ECO:0000313" key="1">
    <source>
        <dbReference type="EMBL" id="AJO22776.1"/>
    </source>
</evidence>
<dbReference type="EMBL" id="CP010525">
    <property type="protein sequence ID" value="AJO22776.1"/>
    <property type="molecule type" value="Genomic_DNA"/>
</dbReference>
<evidence type="ECO:0000313" key="2">
    <source>
        <dbReference type="EMBL" id="KWZ79484.1"/>
    </source>
</evidence>
<dbReference type="PATRIC" id="fig|1398.18.peg.1980"/>
<gene>
    <name evidence="2" type="ORF">HMPREF3213_02588</name>
    <name evidence="1" type="ORF">SB48_HM08orf03143</name>
</gene>
<sequence>MIFYRFSKSCCTGFAPVYFFKIFPYEETQDQKINPFSNNILG</sequence>
<organism evidence="2 4">
    <name type="scientific">Heyndrickxia coagulans</name>
    <name type="common">Weizmannia coagulans</name>
    <dbReference type="NCBI Taxonomy" id="1398"/>
    <lineage>
        <taxon>Bacteria</taxon>
        <taxon>Bacillati</taxon>
        <taxon>Bacillota</taxon>
        <taxon>Bacilli</taxon>
        <taxon>Bacillales</taxon>
        <taxon>Bacillaceae</taxon>
        <taxon>Heyndrickxia</taxon>
    </lineage>
</organism>
<reference evidence="4" key="3">
    <citation type="submission" date="2016-01" db="EMBL/GenBank/DDBJ databases">
        <authorList>
            <person name="Mitreva M."/>
            <person name="Pepin K.H."/>
            <person name="Mihindukulasuriya K.A."/>
            <person name="Fulton R."/>
            <person name="Fronick C."/>
            <person name="O'Laughlin M."/>
            <person name="Miner T."/>
            <person name="Herter B."/>
            <person name="Rosa B.A."/>
            <person name="Cordes M."/>
            <person name="Tomlinson C."/>
            <person name="Wollam A."/>
            <person name="Palsikar V.B."/>
            <person name="Mardis E.R."/>
            <person name="Wilson R.K."/>
        </authorList>
    </citation>
    <scope>NUCLEOTIDE SEQUENCE [LARGE SCALE GENOMIC DNA]</scope>
    <source>
        <strain evidence="4">GED7749B</strain>
    </source>
</reference>
<reference evidence="1" key="1">
    <citation type="submission" date="2015-01" db="EMBL/GenBank/DDBJ databases">
        <title>Comparative genome analysis of Bacillus coagulans HM-08, Clostridium butyricum HM-68, Bacillus subtilis HM-66 and Bacillus licheniformis BL-09.</title>
        <authorList>
            <person name="Zhang H."/>
        </authorList>
    </citation>
    <scope>NUCLEOTIDE SEQUENCE [LARGE SCALE GENOMIC DNA]</scope>
    <source>
        <strain evidence="1">HM-08</strain>
    </source>
</reference>
<dbReference type="Proteomes" id="UP000070376">
    <property type="component" value="Unassembled WGS sequence"/>
</dbReference>
<protein>
    <submittedName>
        <fullName evidence="2">Uncharacterized protein</fullName>
    </submittedName>
</protein>
<dbReference type="Proteomes" id="UP000032024">
    <property type="component" value="Chromosome"/>
</dbReference>